<evidence type="ECO:0000313" key="7">
    <source>
        <dbReference type="EMBL" id="KAJ7104091.1"/>
    </source>
</evidence>
<dbReference type="Pfam" id="PF00067">
    <property type="entry name" value="p450"/>
    <property type="match status" value="1"/>
</dbReference>
<keyword evidence="4" id="KW-0560">Oxidoreductase</keyword>
<comment type="cofactor">
    <cofactor evidence="1">
        <name>heme</name>
        <dbReference type="ChEBI" id="CHEBI:30413"/>
    </cofactor>
</comment>
<comment type="similarity">
    <text evidence="2">Belongs to the cytochrome P450 family.</text>
</comment>
<dbReference type="SUPFAM" id="SSF48264">
    <property type="entry name" value="Cytochrome P450"/>
    <property type="match status" value="1"/>
</dbReference>
<keyword evidence="5" id="KW-0408">Iron</keyword>
<keyword evidence="6" id="KW-0503">Monooxygenase</keyword>
<dbReference type="Proteomes" id="UP001222325">
    <property type="component" value="Unassembled WGS sequence"/>
</dbReference>
<accession>A0AAD6ULH0</accession>
<evidence type="ECO:0000256" key="5">
    <source>
        <dbReference type="ARBA" id="ARBA00023004"/>
    </source>
</evidence>
<organism evidence="7 8">
    <name type="scientific">Mycena belliarum</name>
    <dbReference type="NCBI Taxonomy" id="1033014"/>
    <lineage>
        <taxon>Eukaryota</taxon>
        <taxon>Fungi</taxon>
        <taxon>Dikarya</taxon>
        <taxon>Basidiomycota</taxon>
        <taxon>Agaricomycotina</taxon>
        <taxon>Agaricomycetes</taxon>
        <taxon>Agaricomycetidae</taxon>
        <taxon>Agaricales</taxon>
        <taxon>Marasmiineae</taxon>
        <taxon>Mycenaceae</taxon>
        <taxon>Mycena</taxon>
    </lineage>
</organism>
<evidence type="ECO:0000256" key="3">
    <source>
        <dbReference type="ARBA" id="ARBA00022723"/>
    </source>
</evidence>
<dbReference type="PANTHER" id="PTHR46206">
    <property type="entry name" value="CYTOCHROME P450"/>
    <property type="match status" value="1"/>
</dbReference>
<dbReference type="InterPro" id="IPR001128">
    <property type="entry name" value="Cyt_P450"/>
</dbReference>
<dbReference type="InterPro" id="IPR002403">
    <property type="entry name" value="Cyt_P450_E_grp-IV"/>
</dbReference>
<comment type="caution">
    <text evidence="7">The sequence shown here is derived from an EMBL/GenBank/DDBJ whole genome shotgun (WGS) entry which is preliminary data.</text>
</comment>
<keyword evidence="3" id="KW-0479">Metal-binding</keyword>
<dbReference type="InterPro" id="IPR036396">
    <property type="entry name" value="Cyt_P450_sf"/>
</dbReference>
<evidence type="ECO:0000256" key="1">
    <source>
        <dbReference type="ARBA" id="ARBA00001971"/>
    </source>
</evidence>
<dbReference type="GO" id="GO:0020037">
    <property type="term" value="F:heme binding"/>
    <property type="evidence" value="ECO:0007669"/>
    <property type="project" value="InterPro"/>
</dbReference>
<dbReference type="GO" id="GO:0004497">
    <property type="term" value="F:monooxygenase activity"/>
    <property type="evidence" value="ECO:0007669"/>
    <property type="project" value="UniProtKB-KW"/>
</dbReference>
<dbReference type="CDD" id="cd11041">
    <property type="entry name" value="CYP503A1-like"/>
    <property type="match status" value="1"/>
</dbReference>
<evidence type="ECO:0000256" key="4">
    <source>
        <dbReference type="ARBA" id="ARBA00023002"/>
    </source>
</evidence>
<reference evidence="7" key="1">
    <citation type="submission" date="2023-03" db="EMBL/GenBank/DDBJ databases">
        <title>Massive genome expansion in bonnet fungi (Mycena s.s.) driven by repeated elements and novel gene families across ecological guilds.</title>
        <authorList>
            <consortium name="Lawrence Berkeley National Laboratory"/>
            <person name="Harder C.B."/>
            <person name="Miyauchi S."/>
            <person name="Viragh M."/>
            <person name="Kuo A."/>
            <person name="Thoen E."/>
            <person name="Andreopoulos B."/>
            <person name="Lu D."/>
            <person name="Skrede I."/>
            <person name="Drula E."/>
            <person name="Henrissat B."/>
            <person name="Morin E."/>
            <person name="Kohler A."/>
            <person name="Barry K."/>
            <person name="LaButti K."/>
            <person name="Morin E."/>
            <person name="Salamov A."/>
            <person name="Lipzen A."/>
            <person name="Mereny Z."/>
            <person name="Hegedus B."/>
            <person name="Baldrian P."/>
            <person name="Stursova M."/>
            <person name="Weitz H."/>
            <person name="Taylor A."/>
            <person name="Grigoriev I.V."/>
            <person name="Nagy L.G."/>
            <person name="Martin F."/>
            <person name="Kauserud H."/>
        </authorList>
    </citation>
    <scope>NUCLEOTIDE SEQUENCE</scope>
    <source>
        <strain evidence="7">CBHHK173m</strain>
    </source>
</reference>
<evidence type="ECO:0000256" key="2">
    <source>
        <dbReference type="ARBA" id="ARBA00010617"/>
    </source>
</evidence>
<evidence type="ECO:0000313" key="8">
    <source>
        <dbReference type="Proteomes" id="UP001222325"/>
    </source>
</evidence>
<protein>
    <submittedName>
        <fullName evidence="7">Cytochrome P450</fullName>
    </submittedName>
</protein>
<evidence type="ECO:0000256" key="6">
    <source>
        <dbReference type="ARBA" id="ARBA00023033"/>
    </source>
</evidence>
<proteinExistence type="inferred from homology"/>
<dbReference type="PANTHER" id="PTHR46206:SF1">
    <property type="entry name" value="P450, PUTATIVE (EUROFUNG)-RELATED"/>
    <property type="match status" value="1"/>
</dbReference>
<gene>
    <name evidence="7" type="ORF">B0H15DRAFT_766948</name>
</gene>
<dbReference type="Gene3D" id="1.10.630.10">
    <property type="entry name" value="Cytochrome P450"/>
    <property type="match status" value="1"/>
</dbReference>
<name>A0AAD6ULH0_9AGAR</name>
<keyword evidence="8" id="KW-1185">Reference proteome</keyword>
<sequence length="456" mass="52543">MYLTFLHVPAPTFYQYGDKLFTFAQVGQWVVVVRAKDHVRDFYNAPEDVLSMEIAAEELLQLHHTVGRQFCDETYHIPAIKTSLNQNLAEILPKLVDEIERGFIDVVDSKLGNDGDWKPIRALDAFTRIICRSSNRVFVGLPLCRNDDYCKLTSHFSTNLLVCGPMIKFLLPEFLRPLAGIVFRAFFRHHERMLKHLRPLIRDRQNQRAHGGSEMNDMLTWLMDTAPADNEYSTESLAMRMLNVNFVAIHTTSKTFTHALYHLASKPFYVPILRAEAQKHLDDNELSSWTKEALGRCVKLDSFLKESQRLNGMGALWMPRMAVNDFTFSDGTKISPGTFVATAATAIHEDEEIYERPLDFEGFRFSTIREQRNDPKDHDNFEPDSDDDWKFRLTGTSPHCLPGRFFASLELKCLMAYLLLHYDVKTPVEGVRPPDEWFGPTSNPARNADILFRRIF</sequence>
<dbReference type="PRINTS" id="PR00465">
    <property type="entry name" value="EP450IV"/>
</dbReference>
<dbReference type="EMBL" id="JARJCN010000001">
    <property type="protein sequence ID" value="KAJ7104091.1"/>
    <property type="molecule type" value="Genomic_DNA"/>
</dbReference>
<dbReference type="GO" id="GO:0005506">
    <property type="term" value="F:iron ion binding"/>
    <property type="evidence" value="ECO:0007669"/>
    <property type="project" value="InterPro"/>
</dbReference>
<dbReference type="GO" id="GO:0016705">
    <property type="term" value="F:oxidoreductase activity, acting on paired donors, with incorporation or reduction of molecular oxygen"/>
    <property type="evidence" value="ECO:0007669"/>
    <property type="project" value="InterPro"/>
</dbReference>
<dbReference type="AlphaFoldDB" id="A0AAD6ULH0"/>